<dbReference type="AlphaFoldDB" id="A0A1T2XHC4"/>
<comment type="similarity">
    <text evidence="1">Belongs to the AHA1 family.</text>
</comment>
<evidence type="ECO:0000313" key="3">
    <source>
        <dbReference type="EMBL" id="OPA79208.1"/>
    </source>
</evidence>
<dbReference type="RefSeq" id="WP_078498207.1">
    <property type="nucleotide sequence ID" value="NZ_MSZX01000003.1"/>
</dbReference>
<evidence type="ECO:0000256" key="1">
    <source>
        <dbReference type="ARBA" id="ARBA00006817"/>
    </source>
</evidence>
<dbReference type="CDD" id="cd08899">
    <property type="entry name" value="SRPBCC_CalC_Aha1-like_6"/>
    <property type="match status" value="1"/>
</dbReference>
<dbReference type="InterPro" id="IPR023393">
    <property type="entry name" value="START-like_dom_sf"/>
</dbReference>
<organism evidence="3 4">
    <name type="scientific">Paenibacillus selenitireducens</name>
    <dbReference type="NCBI Taxonomy" id="1324314"/>
    <lineage>
        <taxon>Bacteria</taxon>
        <taxon>Bacillati</taxon>
        <taxon>Bacillota</taxon>
        <taxon>Bacilli</taxon>
        <taxon>Bacillales</taxon>
        <taxon>Paenibacillaceae</taxon>
        <taxon>Paenibacillus</taxon>
    </lineage>
</organism>
<gene>
    <name evidence="3" type="ORF">BVG16_08925</name>
</gene>
<proteinExistence type="inferred from homology"/>
<dbReference type="SUPFAM" id="SSF55961">
    <property type="entry name" value="Bet v1-like"/>
    <property type="match status" value="1"/>
</dbReference>
<dbReference type="InterPro" id="IPR013538">
    <property type="entry name" value="ASHA1/2-like_C"/>
</dbReference>
<sequence length="161" mass="19176">MLAVIEQTEVGYTARMERRWKHSVQKVWSMLTDNDMLAKWFVELQVEELAIGGLMKFDMQNGTFEEMRITDLTLNSVLEYTWGEDQVRFELYPEQEGCRLVFQEKIHRLTDHTSRDLAGWHVCLDVISALLDDRTLESRQSEWNRLHPQYVQLIERLKERG</sequence>
<dbReference type="Pfam" id="PF08327">
    <property type="entry name" value="AHSA1"/>
    <property type="match status" value="1"/>
</dbReference>
<comment type="caution">
    <text evidence="3">The sequence shown here is derived from an EMBL/GenBank/DDBJ whole genome shotgun (WGS) entry which is preliminary data.</text>
</comment>
<keyword evidence="4" id="KW-1185">Reference proteome</keyword>
<dbReference type="Gene3D" id="3.30.530.20">
    <property type="match status" value="1"/>
</dbReference>
<dbReference type="STRING" id="1324314.BVG16_08925"/>
<feature type="domain" description="Activator of Hsp90 ATPase homologue 1/2-like C-terminal" evidence="2">
    <location>
        <begin position="22"/>
        <end position="131"/>
    </location>
</feature>
<protein>
    <submittedName>
        <fullName evidence="3">Activator of Hsp90 ATPase 1 family protein</fullName>
    </submittedName>
</protein>
<dbReference type="Proteomes" id="UP000190188">
    <property type="component" value="Unassembled WGS sequence"/>
</dbReference>
<accession>A0A1T2XHC4</accession>
<name>A0A1T2XHC4_9BACL</name>
<evidence type="ECO:0000313" key="4">
    <source>
        <dbReference type="Proteomes" id="UP000190188"/>
    </source>
</evidence>
<dbReference type="EMBL" id="MSZX01000003">
    <property type="protein sequence ID" value="OPA79208.1"/>
    <property type="molecule type" value="Genomic_DNA"/>
</dbReference>
<dbReference type="OrthoDB" id="9803476at2"/>
<evidence type="ECO:0000259" key="2">
    <source>
        <dbReference type="Pfam" id="PF08327"/>
    </source>
</evidence>
<reference evidence="3 4" key="1">
    <citation type="submission" date="2017-01" db="EMBL/GenBank/DDBJ databases">
        <title>Genome analysis of Paenibacillus selenitrireducens ES3-24.</title>
        <authorList>
            <person name="Xu D."/>
            <person name="Yao R."/>
            <person name="Zheng S."/>
        </authorList>
    </citation>
    <scope>NUCLEOTIDE SEQUENCE [LARGE SCALE GENOMIC DNA]</scope>
    <source>
        <strain evidence="3 4">ES3-24</strain>
    </source>
</reference>